<keyword evidence="3 6" id="KW-0547">Nucleotide-binding</keyword>
<dbReference type="GO" id="GO:0006400">
    <property type="term" value="P:tRNA modification"/>
    <property type="evidence" value="ECO:0007669"/>
    <property type="project" value="UniProtKB-UniRule"/>
</dbReference>
<evidence type="ECO:0000256" key="1">
    <source>
        <dbReference type="ARBA" id="ARBA00022598"/>
    </source>
</evidence>
<evidence type="ECO:0000256" key="3">
    <source>
        <dbReference type="ARBA" id="ARBA00022741"/>
    </source>
</evidence>
<dbReference type="PANTHER" id="PTHR43033">
    <property type="entry name" value="TRNA(ILE)-LYSIDINE SYNTHASE-RELATED"/>
    <property type="match status" value="1"/>
</dbReference>
<sequence>MITPFNSVAGRMQMDGLPAEVAVGWSGGADSTALLLMLQQQGYRVQAWHVDHGWRESSIKETELLAEKARGWEIELQVARLPAPSGRNREAEARKGRYAQFEQWSEATGITTLCLGHHRDDQAETVCMRMLQGAGISGCRGMQQRRRHGRLDIFRPLLQVKAGELKAALRAADINWLEDPSNNDMTIWRNRIRQGLFPAMQRAGVSPSELFLRWQVQAERLGQQIDSEAQLLLGDISLRNQGVRSASVPWLIWSATAAPIRVRMLQKMMAFVLGEGVTPGRRHILMIEAWTQRGGHGGLDLSRCRLLRSRKDLHLRRTAADLSS</sequence>
<name>Q0F157_9PROT</name>
<dbReference type="InterPro" id="IPR012795">
    <property type="entry name" value="tRNA_Ile_lys_synt_N"/>
</dbReference>
<dbReference type="InterPro" id="IPR014729">
    <property type="entry name" value="Rossmann-like_a/b/a_fold"/>
</dbReference>
<dbReference type="Proteomes" id="UP000005297">
    <property type="component" value="Unassembled WGS sequence"/>
</dbReference>
<feature type="binding site" evidence="6">
    <location>
        <begin position="26"/>
        <end position="31"/>
    </location>
    <ligand>
        <name>ATP</name>
        <dbReference type="ChEBI" id="CHEBI:30616"/>
    </ligand>
</feature>
<dbReference type="Gene3D" id="3.40.50.620">
    <property type="entry name" value="HUPs"/>
    <property type="match status" value="1"/>
</dbReference>
<dbReference type="Pfam" id="PF01171">
    <property type="entry name" value="ATP_bind_3"/>
    <property type="match status" value="1"/>
</dbReference>
<dbReference type="GO" id="GO:0032267">
    <property type="term" value="F:tRNA(Ile)-lysidine synthase activity"/>
    <property type="evidence" value="ECO:0007669"/>
    <property type="project" value="UniProtKB-EC"/>
</dbReference>
<proteinExistence type="inferred from homology"/>
<protein>
    <recommendedName>
        <fullName evidence="6">tRNA(Ile)-lysidine synthase</fullName>
        <ecNumber evidence="6">6.3.4.19</ecNumber>
    </recommendedName>
    <alternativeName>
        <fullName evidence="6">tRNA(Ile)-2-lysyl-cytidine synthase</fullName>
    </alternativeName>
    <alternativeName>
        <fullName evidence="6">tRNA(Ile)-lysidine synthetase</fullName>
    </alternativeName>
</protein>
<gene>
    <name evidence="6" type="primary">tilS</name>
    <name evidence="8" type="ORF">SPV1_11396</name>
</gene>
<dbReference type="GO" id="GO:0005737">
    <property type="term" value="C:cytoplasm"/>
    <property type="evidence" value="ECO:0007669"/>
    <property type="project" value="UniProtKB-SubCell"/>
</dbReference>
<evidence type="ECO:0000256" key="4">
    <source>
        <dbReference type="ARBA" id="ARBA00022840"/>
    </source>
</evidence>
<dbReference type="NCBIfam" id="TIGR02432">
    <property type="entry name" value="lysidine_TilS_N"/>
    <property type="match status" value="1"/>
</dbReference>
<keyword evidence="6" id="KW-0963">Cytoplasm</keyword>
<comment type="caution">
    <text evidence="8">The sequence shown here is derived from an EMBL/GenBank/DDBJ whole genome shotgun (WGS) entry which is preliminary data.</text>
</comment>
<evidence type="ECO:0000313" key="8">
    <source>
        <dbReference type="EMBL" id="EAU55334.1"/>
    </source>
</evidence>
<comment type="function">
    <text evidence="6">Ligates lysine onto the cytidine present at position 34 of the AUA codon-specific tRNA(Ile) that contains the anticodon CAU, in an ATP-dependent manner. Cytidine is converted to lysidine, thus changing the amino acid specificity of the tRNA from methionine to isoleucine.</text>
</comment>
<accession>Q0F157</accession>
<evidence type="ECO:0000259" key="7">
    <source>
        <dbReference type="Pfam" id="PF01171"/>
    </source>
</evidence>
<evidence type="ECO:0000313" key="9">
    <source>
        <dbReference type="Proteomes" id="UP000005297"/>
    </source>
</evidence>
<evidence type="ECO:0000256" key="6">
    <source>
        <dbReference type="HAMAP-Rule" id="MF_01161"/>
    </source>
</evidence>
<comment type="domain">
    <text evidence="6">The N-terminal region contains the highly conserved SGGXDS motif, predicted to be a P-loop motif involved in ATP binding.</text>
</comment>
<feature type="domain" description="tRNA(Ile)-lysidine/2-thiocytidine synthase N-terminal" evidence="7">
    <location>
        <begin position="21"/>
        <end position="194"/>
    </location>
</feature>
<dbReference type="eggNOG" id="COG0037">
    <property type="taxonomic scope" value="Bacteria"/>
</dbReference>
<evidence type="ECO:0000256" key="5">
    <source>
        <dbReference type="ARBA" id="ARBA00048539"/>
    </source>
</evidence>
<dbReference type="EMBL" id="AATS01000003">
    <property type="protein sequence ID" value="EAU55334.1"/>
    <property type="molecule type" value="Genomic_DNA"/>
</dbReference>
<comment type="subcellular location">
    <subcellularLocation>
        <location evidence="6">Cytoplasm</location>
    </subcellularLocation>
</comment>
<keyword evidence="2 6" id="KW-0819">tRNA processing</keyword>
<dbReference type="OrthoDB" id="9807403at2"/>
<dbReference type="STRING" id="314344.AL013_09025"/>
<dbReference type="InParanoid" id="Q0F157"/>
<keyword evidence="4 6" id="KW-0067">ATP-binding</keyword>
<dbReference type="InterPro" id="IPR011063">
    <property type="entry name" value="TilS/TtcA_N"/>
</dbReference>
<dbReference type="RefSeq" id="WP_009849797.1">
    <property type="nucleotide sequence ID" value="NZ_DS022294.1"/>
</dbReference>
<keyword evidence="1 6" id="KW-0436">Ligase</keyword>
<comment type="catalytic activity">
    <reaction evidence="5 6">
        <text>cytidine(34) in tRNA(Ile2) + L-lysine + ATP = lysidine(34) in tRNA(Ile2) + AMP + diphosphate + H(+)</text>
        <dbReference type="Rhea" id="RHEA:43744"/>
        <dbReference type="Rhea" id="RHEA-COMP:10625"/>
        <dbReference type="Rhea" id="RHEA-COMP:10670"/>
        <dbReference type="ChEBI" id="CHEBI:15378"/>
        <dbReference type="ChEBI" id="CHEBI:30616"/>
        <dbReference type="ChEBI" id="CHEBI:32551"/>
        <dbReference type="ChEBI" id="CHEBI:33019"/>
        <dbReference type="ChEBI" id="CHEBI:82748"/>
        <dbReference type="ChEBI" id="CHEBI:83665"/>
        <dbReference type="ChEBI" id="CHEBI:456215"/>
        <dbReference type="EC" id="6.3.4.19"/>
    </reaction>
</comment>
<dbReference type="SUPFAM" id="SSF52402">
    <property type="entry name" value="Adenine nucleotide alpha hydrolases-like"/>
    <property type="match status" value="1"/>
</dbReference>
<dbReference type="EC" id="6.3.4.19" evidence="6"/>
<dbReference type="HOGENOM" id="CLU_018869_3_0_0"/>
<keyword evidence="9" id="KW-1185">Reference proteome</keyword>
<dbReference type="PANTHER" id="PTHR43033:SF1">
    <property type="entry name" value="TRNA(ILE)-LYSIDINE SYNTHASE-RELATED"/>
    <property type="match status" value="1"/>
</dbReference>
<dbReference type="InterPro" id="IPR012094">
    <property type="entry name" value="tRNA_Ile_lys_synt"/>
</dbReference>
<dbReference type="AlphaFoldDB" id="Q0F157"/>
<dbReference type="CDD" id="cd01992">
    <property type="entry name" value="TilS_N"/>
    <property type="match status" value="1"/>
</dbReference>
<dbReference type="GO" id="GO:0005524">
    <property type="term" value="F:ATP binding"/>
    <property type="evidence" value="ECO:0007669"/>
    <property type="project" value="UniProtKB-UniRule"/>
</dbReference>
<dbReference type="HAMAP" id="MF_01161">
    <property type="entry name" value="tRNA_Ile_lys_synt"/>
    <property type="match status" value="1"/>
</dbReference>
<organism evidence="8 9">
    <name type="scientific">Mariprofundus ferrooxydans PV-1</name>
    <dbReference type="NCBI Taxonomy" id="314345"/>
    <lineage>
        <taxon>Bacteria</taxon>
        <taxon>Pseudomonadati</taxon>
        <taxon>Pseudomonadota</taxon>
        <taxon>Candidatius Mariprofundia</taxon>
        <taxon>Mariprofundales</taxon>
        <taxon>Mariprofundaceae</taxon>
        <taxon>Mariprofundus</taxon>
    </lineage>
</organism>
<comment type="similarity">
    <text evidence="6">Belongs to the tRNA(Ile)-lysidine synthase family.</text>
</comment>
<reference evidence="8 9" key="1">
    <citation type="submission" date="2006-09" db="EMBL/GenBank/DDBJ databases">
        <authorList>
            <person name="Emerson D."/>
            <person name="Ferriera S."/>
            <person name="Johnson J."/>
            <person name="Kravitz S."/>
            <person name="Halpern A."/>
            <person name="Remington K."/>
            <person name="Beeson K."/>
            <person name="Tran B."/>
            <person name="Rogers Y.-H."/>
            <person name="Friedman R."/>
            <person name="Venter J.C."/>
        </authorList>
    </citation>
    <scope>NUCLEOTIDE SEQUENCE [LARGE SCALE GENOMIC DNA]</scope>
    <source>
        <strain evidence="8 9">PV-1</strain>
    </source>
</reference>
<evidence type="ECO:0000256" key="2">
    <source>
        <dbReference type="ARBA" id="ARBA00022694"/>
    </source>
</evidence>